<dbReference type="RefSeq" id="WP_144890015.1">
    <property type="nucleotide sequence ID" value="NZ_CP042218.1"/>
</dbReference>
<name>A0A518N208_9GAMM</name>
<evidence type="ECO:0008006" key="3">
    <source>
        <dbReference type="Google" id="ProtNLM"/>
    </source>
</evidence>
<dbReference type="OrthoDB" id="249225at2"/>
<proteinExistence type="predicted"/>
<dbReference type="KEGG" id="lug:FPZ22_02705"/>
<protein>
    <recommendedName>
        <fullName evidence="3">Alpha/beta hydrolase</fullName>
    </recommendedName>
</protein>
<evidence type="ECO:0000313" key="1">
    <source>
        <dbReference type="EMBL" id="QDW65937.1"/>
    </source>
</evidence>
<reference evidence="1 2" key="1">
    <citation type="submission" date="2019-07" db="EMBL/GenBank/DDBJ databases">
        <title>Full genome sequence of Luteimonas sp. Gr-4.</title>
        <authorList>
            <person name="Im W.-T."/>
        </authorList>
    </citation>
    <scope>NUCLEOTIDE SEQUENCE [LARGE SCALE GENOMIC DNA]</scope>
    <source>
        <strain evidence="1 2">Gr-4</strain>
    </source>
</reference>
<gene>
    <name evidence="1" type="ORF">FPZ22_02705</name>
</gene>
<organism evidence="1 2">
    <name type="scientific">Luteimonas granuli</name>
    <dbReference type="NCBI Taxonomy" id="1176533"/>
    <lineage>
        <taxon>Bacteria</taxon>
        <taxon>Pseudomonadati</taxon>
        <taxon>Pseudomonadota</taxon>
        <taxon>Gammaproteobacteria</taxon>
        <taxon>Lysobacterales</taxon>
        <taxon>Lysobacteraceae</taxon>
        <taxon>Luteimonas</taxon>
    </lineage>
</organism>
<sequence length="280" mass="30858">MNLACRPAPSAVDAGPDAFVRFGPGDRLTGVLGGVHGTGPVLLLPSAGLQPRAGPFRLHVELAGRLSARGIRSFRYDIPGVGEAPRLSGCDAARATLAAMDRLEEEHGCRSFVIGGICSAADTAWEVAGLDRRVVGILQADGICFAGPWYHYARVLGLLRRLPREWRRFARMLPARVRGGTGLDSAAFRTWPDLAQARRDFARLVQRDARLLFIFSGAYEERFLHPRQFGWTFGPAARDPRVTMYYWPDCDHTYFGGVHRERLIGTVEQWMTGLAAGEQP</sequence>
<dbReference type="SUPFAM" id="SSF53474">
    <property type="entry name" value="alpha/beta-Hydrolases"/>
    <property type="match status" value="1"/>
</dbReference>
<accession>A0A518N208</accession>
<dbReference type="InterPro" id="IPR029058">
    <property type="entry name" value="AB_hydrolase_fold"/>
</dbReference>
<evidence type="ECO:0000313" key="2">
    <source>
        <dbReference type="Proteomes" id="UP000316584"/>
    </source>
</evidence>
<dbReference type="EMBL" id="CP042218">
    <property type="protein sequence ID" value="QDW65937.1"/>
    <property type="molecule type" value="Genomic_DNA"/>
</dbReference>
<dbReference type="AlphaFoldDB" id="A0A518N208"/>
<keyword evidence="2" id="KW-1185">Reference proteome</keyword>
<dbReference type="Gene3D" id="3.40.50.1820">
    <property type="entry name" value="alpha/beta hydrolase"/>
    <property type="match status" value="1"/>
</dbReference>
<dbReference type="Proteomes" id="UP000316584">
    <property type="component" value="Chromosome"/>
</dbReference>